<gene>
    <name evidence="1" type="ORF">FDY95_15335</name>
</gene>
<keyword evidence="2" id="KW-1185">Reference proteome</keyword>
<proteinExistence type="predicted"/>
<comment type="caution">
    <text evidence="1">The sequence shown here is derived from an EMBL/GenBank/DDBJ whole genome shotgun (WGS) entry which is preliminary data.</text>
</comment>
<dbReference type="AlphaFoldDB" id="A0A5R8WQB3"/>
<protein>
    <recommendedName>
        <fullName evidence="3">Outer membrane protein beta-barrel domain-containing protein</fullName>
    </recommendedName>
</protein>
<name>A0A5R8WQB3_9BACT</name>
<evidence type="ECO:0000313" key="2">
    <source>
        <dbReference type="Proteomes" id="UP000305517"/>
    </source>
</evidence>
<reference evidence="1 2" key="1">
    <citation type="submission" date="2019-05" db="EMBL/GenBank/DDBJ databases">
        <title>Hymenobacter edaphi sp. nov., isolated from abandoned arsenic-contaminated farmland soil.</title>
        <authorList>
            <person name="Nie L."/>
        </authorList>
    </citation>
    <scope>NUCLEOTIDE SEQUENCE [LARGE SCALE GENOMIC DNA]</scope>
    <source>
        <strain evidence="1 2">1-3-3-8</strain>
    </source>
</reference>
<dbReference type="Proteomes" id="UP000305517">
    <property type="component" value="Unassembled WGS sequence"/>
</dbReference>
<accession>A0A5R8WQB3</accession>
<evidence type="ECO:0000313" key="1">
    <source>
        <dbReference type="EMBL" id="TLM91922.1"/>
    </source>
</evidence>
<organism evidence="1 2">
    <name type="scientific">Hymenobacter jeollabukensis</name>
    <dbReference type="NCBI Taxonomy" id="2025313"/>
    <lineage>
        <taxon>Bacteria</taxon>
        <taxon>Pseudomonadati</taxon>
        <taxon>Bacteroidota</taxon>
        <taxon>Cytophagia</taxon>
        <taxon>Cytophagales</taxon>
        <taxon>Hymenobacteraceae</taxon>
        <taxon>Hymenobacter</taxon>
    </lineage>
</organism>
<dbReference type="EMBL" id="VAJM01000006">
    <property type="protein sequence ID" value="TLM91922.1"/>
    <property type="molecule type" value="Genomic_DNA"/>
</dbReference>
<dbReference type="RefSeq" id="WP_138079001.1">
    <property type="nucleotide sequence ID" value="NZ_VAJM01000006.1"/>
</dbReference>
<evidence type="ECO:0008006" key="3">
    <source>
        <dbReference type="Google" id="ProtNLM"/>
    </source>
</evidence>
<sequence length="219" mass="24182">MLLLAPVEAPPAAPFPPRWSLEVGGLYQRYARFETPWGRGRQSVFSVLPVHLRLGVRLNDGNTLYLGLQYRHRRTPTTLLTTYPELPRYYYWQTTREVTTVAVPFAVGLPIASTRLAPTPWRVEFRAGVTLLAARYRLREYSTTTNSPEPYDQHAETPESSADVTFTAGGRVGYGLGKHLELTADGGASFSPLILLTVAFGAETSPFGGGGSLGLTYRF</sequence>
<dbReference type="OrthoDB" id="9822193at2"/>